<keyword evidence="4" id="KW-0998">Cell outer membrane</keyword>
<evidence type="ECO:0000259" key="6">
    <source>
        <dbReference type="Pfam" id="PF13505"/>
    </source>
</evidence>
<evidence type="ECO:0000256" key="2">
    <source>
        <dbReference type="ARBA" id="ARBA00022729"/>
    </source>
</evidence>
<dbReference type="PANTHER" id="PTHR34001">
    <property type="entry name" value="BLL7405 PROTEIN"/>
    <property type="match status" value="1"/>
</dbReference>
<dbReference type="EMBL" id="LAJE02000170">
    <property type="protein sequence ID" value="OEO31121.1"/>
    <property type="molecule type" value="Genomic_DNA"/>
</dbReference>
<gene>
    <name evidence="7" type="ORF">VW23_017880</name>
</gene>
<dbReference type="GO" id="GO:0009279">
    <property type="term" value="C:cell outer membrane"/>
    <property type="evidence" value="ECO:0007669"/>
    <property type="project" value="UniProtKB-SubCell"/>
</dbReference>
<dbReference type="Proteomes" id="UP000095463">
    <property type="component" value="Unassembled WGS sequence"/>
</dbReference>
<dbReference type="PANTHER" id="PTHR34001:SF3">
    <property type="entry name" value="BLL7405 PROTEIN"/>
    <property type="match status" value="1"/>
</dbReference>
<dbReference type="Pfam" id="PF13505">
    <property type="entry name" value="OMP_b-brl"/>
    <property type="match status" value="1"/>
</dbReference>
<feature type="domain" description="Outer membrane protein beta-barrel" evidence="6">
    <location>
        <begin position="26"/>
        <end position="224"/>
    </location>
</feature>
<evidence type="ECO:0000256" key="5">
    <source>
        <dbReference type="ARBA" id="ARBA00038306"/>
    </source>
</evidence>
<keyword evidence="2" id="KW-0732">Signal</keyword>
<protein>
    <recommendedName>
        <fullName evidence="6">Outer membrane protein beta-barrel domain-containing protein</fullName>
    </recommendedName>
</protein>
<dbReference type="InterPro" id="IPR051692">
    <property type="entry name" value="OMP-like"/>
</dbReference>
<comment type="caution">
    <text evidence="7">The sequence shown here is derived from an EMBL/GenBank/DDBJ whole genome shotgun (WGS) entry which is preliminary data.</text>
</comment>
<evidence type="ECO:0000256" key="1">
    <source>
        <dbReference type="ARBA" id="ARBA00004442"/>
    </source>
</evidence>
<accession>A0A1E5XR89</accession>
<name>A0A1E5XR89_9HYPH</name>
<evidence type="ECO:0000256" key="4">
    <source>
        <dbReference type="ARBA" id="ARBA00023237"/>
    </source>
</evidence>
<dbReference type="InterPro" id="IPR011250">
    <property type="entry name" value="OMP/PagP_B-barrel"/>
</dbReference>
<evidence type="ECO:0000313" key="8">
    <source>
        <dbReference type="Proteomes" id="UP000095463"/>
    </source>
</evidence>
<dbReference type="SUPFAM" id="SSF56925">
    <property type="entry name" value="OMPA-like"/>
    <property type="match status" value="1"/>
</dbReference>
<reference evidence="7 8" key="1">
    <citation type="journal article" date="2015" name="Genome Announc.">
        <title>Genome Assemblies of Three Soil-Associated Devosia species: D. insulae, D. limi, and D. soli.</title>
        <authorList>
            <person name="Hassan Y.I."/>
            <person name="Lepp D."/>
            <person name="Zhou T."/>
        </authorList>
    </citation>
    <scope>NUCLEOTIDE SEQUENCE [LARGE SCALE GENOMIC DNA]</scope>
    <source>
        <strain evidence="7 8">DS-56</strain>
    </source>
</reference>
<sequence>MLLAAAGLGSGAAKASDLIVDDPEAIAAAADYDWSGAYAGLFGGAGTGDVTLDEPGGLADPLDLAAGGWLAGVRAGFNAEAGVLVFGAEADLAKSWIGGDGTATTGLSSLDYSYDIDWLGTVTGRVGYAADTLLLYAKGGLAAGGVRSTLTPTAPLPAPPPESADAVATGWTVGLGTEFAFSENATAGIEYDFVALGAELNYAGGSLDAKQDLHIVKLGVNYGF</sequence>
<evidence type="ECO:0000313" key="7">
    <source>
        <dbReference type="EMBL" id="OEO31121.1"/>
    </source>
</evidence>
<dbReference type="Gene3D" id="2.40.160.20">
    <property type="match status" value="1"/>
</dbReference>
<dbReference type="AlphaFoldDB" id="A0A1E5XR89"/>
<proteinExistence type="inferred from homology"/>
<comment type="similarity">
    <text evidence="5">Belongs to the Omp25/RopB family.</text>
</comment>
<organism evidence="7 8">
    <name type="scientific">Devosia insulae DS-56</name>
    <dbReference type="NCBI Taxonomy" id="1116389"/>
    <lineage>
        <taxon>Bacteria</taxon>
        <taxon>Pseudomonadati</taxon>
        <taxon>Pseudomonadota</taxon>
        <taxon>Alphaproteobacteria</taxon>
        <taxon>Hyphomicrobiales</taxon>
        <taxon>Devosiaceae</taxon>
        <taxon>Devosia</taxon>
    </lineage>
</organism>
<comment type="subcellular location">
    <subcellularLocation>
        <location evidence="1">Cell outer membrane</location>
    </subcellularLocation>
</comment>
<dbReference type="InterPro" id="IPR027385">
    <property type="entry name" value="Beta-barrel_OMP"/>
</dbReference>
<keyword evidence="3" id="KW-0472">Membrane</keyword>
<keyword evidence="8" id="KW-1185">Reference proteome</keyword>
<evidence type="ECO:0000256" key="3">
    <source>
        <dbReference type="ARBA" id="ARBA00023136"/>
    </source>
</evidence>